<evidence type="ECO:0000256" key="2">
    <source>
        <dbReference type="ARBA" id="ARBA00022517"/>
    </source>
</evidence>
<evidence type="ECO:0000256" key="7">
    <source>
        <dbReference type="SAM" id="MobiDB-lite"/>
    </source>
</evidence>
<feature type="compositionally biased region" description="Basic residues" evidence="7">
    <location>
        <begin position="20"/>
        <end position="29"/>
    </location>
</feature>
<reference evidence="9" key="1">
    <citation type="submission" date="2022-10" db="EMBL/GenBank/DDBJ databases">
        <title>Puccinia triticina Genome sequencing and assembly.</title>
        <authorList>
            <person name="Li C."/>
        </authorList>
    </citation>
    <scope>NUCLEOTIDE SEQUENCE</scope>
    <source>
        <strain evidence="9">Pt15</strain>
    </source>
</reference>
<dbReference type="Gene3D" id="3.40.50.1010">
    <property type="entry name" value="5'-nuclease"/>
    <property type="match status" value="1"/>
</dbReference>
<keyword evidence="3" id="KW-0698">rRNA processing</keyword>
<feature type="compositionally biased region" description="Polar residues" evidence="7">
    <location>
        <begin position="63"/>
        <end position="85"/>
    </location>
</feature>
<keyword evidence="10" id="KW-1185">Reference proteome</keyword>
<dbReference type="CDD" id="cd09865">
    <property type="entry name" value="PIN_ScUtp23p-like"/>
    <property type="match status" value="1"/>
</dbReference>
<evidence type="ECO:0000259" key="8">
    <source>
        <dbReference type="Pfam" id="PF24779"/>
    </source>
</evidence>
<evidence type="ECO:0000256" key="5">
    <source>
        <dbReference type="ARBA" id="ARBA00037300"/>
    </source>
</evidence>
<feature type="region of interest" description="Disordered" evidence="7">
    <location>
        <begin position="308"/>
        <end position="389"/>
    </location>
</feature>
<evidence type="ECO:0000256" key="6">
    <source>
        <dbReference type="ARBA" id="ARBA00038503"/>
    </source>
</evidence>
<feature type="region of interest" description="Disordered" evidence="7">
    <location>
        <begin position="1"/>
        <end position="86"/>
    </location>
</feature>
<evidence type="ECO:0000313" key="10">
    <source>
        <dbReference type="Proteomes" id="UP001164743"/>
    </source>
</evidence>
<keyword evidence="2" id="KW-0690">Ribosome biogenesis</keyword>
<evidence type="ECO:0000256" key="1">
    <source>
        <dbReference type="ARBA" id="ARBA00004604"/>
    </source>
</evidence>
<evidence type="ECO:0000256" key="3">
    <source>
        <dbReference type="ARBA" id="ARBA00022552"/>
    </source>
</evidence>
<dbReference type="InterPro" id="IPR029060">
    <property type="entry name" value="PIN-like_dom_sf"/>
</dbReference>
<dbReference type="Pfam" id="PF24779">
    <property type="entry name" value="UTP23_sensor"/>
    <property type="match status" value="1"/>
</dbReference>
<feature type="compositionally biased region" description="Polar residues" evidence="7">
    <location>
        <begin position="308"/>
        <end position="327"/>
    </location>
</feature>
<dbReference type="Pfam" id="PF04900">
    <property type="entry name" value="Fcf1"/>
    <property type="match status" value="1"/>
</dbReference>
<feature type="compositionally biased region" description="Low complexity" evidence="7">
    <location>
        <begin position="368"/>
        <end position="389"/>
    </location>
</feature>
<dbReference type="PANTHER" id="PTHR12416">
    <property type="entry name" value="RRNA-PROCESSING PROTEIN UTP23 HOMOLOG"/>
    <property type="match status" value="1"/>
</dbReference>
<name>A0ABY7CYG3_9BASI</name>
<comment type="function">
    <text evidence="5">Involved in rRNA-processing and ribosome biogenesis.</text>
</comment>
<dbReference type="RefSeq" id="XP_053025914.1">
    <property type="nucleotide sequence ID" value="XM_053161947.1"/>
</dbReference>
<dbReference type="InterPro" id="IPR057776">
    <property type="entry name" value="UTP23_sensor"/>
</dbReference>
<dbReference type="Proteomes" id="UP001164743">
    <property type="component" value="Chromosome 12A"/>
</dbReference>
<sequence>MASAPKKQKISTASASAKPAKNKKKKQKKIIITNTNSCDKSDSDNPSDNESKSKKDPAIDTMNLAQNSDSENAKVTQKKNTQGPSVSKFDNVGLYFFPPVRGKGEMKTKRNKANRRTMSIYNSIFKFREPYQVLFDADFAVTAITQKMEVQSRLAAVLGGTVKPMITQCSISHLINLASDGSQVAQEAVDLTRNLCERRKCNHWQTKTSSVECIKGILGDTENRLRYIICTQDPTFRTYLREKIIGVPIIYVNRSGTLLLEDEGPATELRRKQLQEEKLHVPLEELEQLKSAETGLDSGVPVQLIQSSSATNPQPTQPQTLSTGQTHSAHKLENKLLKNKKRRSGGPNPLSVKKKKSSATTRRRTPKAKSASSNAPTPKTSSKSSQKTS</sequence>
<evidence type="ECO:0000313" key="9">
    <source>
        <dbReference type="EMBL" id="WAQ90359.1"/>
    </source>
</evidence>
<feature type="compositionally biased region" description="Basic residues" evidence="7">
    <location>
        <begin position="352"/>
        <end position="367"/>
    </location>
</feature>
<comment type="similarity">
    <text evidence="6">Belongs to the UTP23/FCF1 family. UTP23 subfamily.</text>
</comment>
<feature type="compositionally biased region" description="Basic and acidic residues" evidence="7">
    <location>
        <begin position="39"/>
        <end position="58"/>
    </location>
</feature>
<dbReference type="EMBL" id="CP110432">
    <property type="protein sequence ID" value="WAQ90359.1"/>
    <property type="molecule type" value="Genomic_DNA"/>
</dbReference>
<feature type="compositionally biased region" description="Low complexity" evidence="7">
    <location>
        <begin position="10"/>
        <end position="19"/>
    </location>
</feature>
<feature type="domain" description="UTP23 sensor motif region" evidence="8">
    <location>
        <begin position="340"/>
        <end position="357"/>
    </location>
</feature>
<evidence type="ECO:0000256" key="4">
    <source>
        <dbReference type="ARBA" id="ARBA00023242"/>
    </source>
</evidence>
<dbReference type="GeneID" id="77802842"/>
<gene>
    <name evidence="9" type="ORF">PtA15_12A348</name>
</gene>
<protein>
    <recommendedName>
        <fullName evidence="8">UTP23 sensor motif region domain-containing protein</fullName>
    </recommendedName>
</protein>
<comment type="subcellular location">
    <subcellularLocation>
        <location evidence="1">Nucleus</location>
        <location evidence="1">Nucleolus</location>
    </subcellularLocation>
</comment>
<dbReference type="InterPro" id="IPR006984">
    <property type="entry name" value="Fcf1/UTP23"/>
</dbReference>
<dbReference type="SUPFAM" id="SSF88723">
    <property type="entry name" value="PIN domain-like"/>
    <property type="match status" value="1"/>
</dbReference>
<organism evidence="9 10">
    <name type="scientific">Puccinia triticina</name>
    <dbReference type="NCBI Taxonomy" id="208348"/>
    <lineage>
        <taxon>Eukaryota</taxon>
        <taxon>Fungi</taxon>
        <taxon>Dikarya</taxon>
        <taxon>Basidiomycota</taxon>
        <taxon>Pucciniomycotina</taxon>
        <taxon>Pucciniomycetes</taxon>
        <taxon>Pucciniales</taxon>
        <taxon>Pucciniaceae</taxon>
        <taxon>Puccinia</taxon>
    </lineage>
</organism>
<proteinExistence type="inferred from homology"/>
<accession>A0ABY7CYG3</accession>
<keyword evidence="4" id="KW-0539">Nucleus</keyword>